<gene>
    <name evidence="1" type="primary">NIC96</name>
    <name evidence="1" type="ORF">H2198_005988</name>
</gene>
<comment type="caution">
    <text evidence="1">The sequence shown here is derived from an EMBL/GenBank/DDBJ whole genome shotgun (WGS) entry which is preliminary data.</text>
</comment>
<organism evidence="1 2">
    <name type="scientific">Neophaeococcomyces mojaviensis</name>
    <dbReference type="NCBI Taxonomy" id="3383035"/>
    <lineage>
        <taxon>Eukaryota</taxon>
        <taxon>Fungi</taxon>
        <taxon>Dikarya</taxon>
        <taxon>Ascomycota</taxon>
        <taxon>Pezizomycotina</taxon>
        <taxon>Eurotiomycetes</taxon>
        <taxon>Chaetothyriomycetidae</taxon>
        <taxon>Chaetothyriales</taxon>
        <taxon>Chaetothyriales incertae sedis</taxon>
        <taxon>Neophaeococcomyces</taxon>
    </lineage>
</organism>
<sequence length="1175" mass="127853">MSLFGPSSGSGSSSLLGSLNLDTSVPSDPSAKRKSIFEPLSTTSARGQSDMFSGFGGGSQATPPSGTPSLPTFSLNPPPGAGTSGTSATPAPAAGGLFGATTSGTAPASSGLFGSTPSTAAGTSTGLFSPPAKPTLNTFNPIGAPAPTKQQPPSFGLGSTLAQPANTSTFGASSSVQPQNVNPQFESAPAFARESAYFNGLLERQKKKAKFSNADQNGQLGQLPSMNMDLGDLARRAQELGQKNQKLGQSVSRDSRAHYLLSGSGVTPGQAYKDFQKFDADTPQPFASTARVDFAEEGSAYLKGMQTKGREAMLRESMDRVYQDVDRFIEESLGIDFDEQKKRIMQHFGLMAKDDTANEPGVSTSSFARSQSPAKNKSGRRSVFGRSGLDKSMIGNASSIAGSSSFFGGTVTNVPSGLSKHQSIRDLRGKERAFVDKVETFNKTRLEEKPYNILQEFKVVEKEYPRDVPKQLFDAYEALEDITRENSAARGLKERQFVKAHAEDDSNPEEAIKLKKQILNGSQSYLEKSFYAEVEALIKGNPRTAQVGGMPSIINKIRAYIRVRAERHDLAPEGSELQQIGDSGDYCWIIIFYLLRSGFVKEAVDYVNGDAAFQSTDRRFVSYLTSYANNPDRRLSRKLQEMIDGEYQQRAKNAPKGTVDPYRMACYKVIGRCDLAQRNLETVGQGVEDWLWLQFTLAREAESAEDAAGDVFGLDQICETVHEIGEKHFPKGQADAANSYGTFFVMQILAGMFEQAVDYLHSYNPLSAVHFAIALTYYGLLRASDYQTAGNELLSYSTKQQPQINFVPLIAYYTTLFRAALPVQAVDYLALICLNSDLTPSSIGNVHTSACHECLRELCLETREFAALLGDIRSDGSRIRGAIEQRAKLIRLDSQEQFLRFITSQAASVADSRGQIADASRSRQRINQGQIADAVLLYHLCDDYDNVTAVLNRALADAVAIELGDAPMSLQPLKPRRAIDGSETASQASTSTQPYSSLSLTQSTSSPVELATNMANLYSTNASYFSRITSSNRETLRTLLVMLSARAKIEHPTAPEYLRALEELNDMNILPLGARGDISKIRQMATTFSSLPQIVTRCAGLVILWCVRAIGGERERIAREGSWGDAEAKEQMETLKGQLGQMARDLMVFAGLVKYKLPARVYDLLTRAGGEVGDY</sequence>
<evidence type="ECO:0000313" key="2">
    <source>
        <dbReference type="Proteomes" id="UP001172386"/>
    </source>
</evidence>
<dbReference type="Proteomes" id="UP001172386">
    <property type="component" value="Unassembled WGS sequence"/>
</dbReference>
<accession>A0ACC3A422</accession>
<keyword evidence="2" id="KW-1185">Reference proteome</keyword>
<reference evidence="1" key="1">
    <citation type="submission" date="2022-10" db="EMBL/GenBank/DDBJ databases">
        <title>Culturing micro-colonial fungi from biological soil crusts in the Mojave desert and describing Neophaeococcomyces mojavensis, and introducing the new genera and species Taxawa tesnikishii.</title>
        <authorList>
            <person name="Kurbessoian T."/>
            <person name="Stajich J.E."/>
        </authorList>
    </citation>
    <scope>NUCLEOTIDE SEQUENCE</scope>
    <source>
        <strain evidence="1">JES_112</strain>
    </source>
</reference>
<protein>
    <submittedName>
        <fullName evidence="1">Nuclear pore complex subunit</fullName>
    </submittedName>
</protein>
<dbReference type="EMBL" id="JAPDRQ010000105">
    <property type="protein sequence ID" value="KAJ9655048.1"/>
    <property type="molecule type" value="Genomic_DNA"/>
</dbReference>
<proteinExistence type="predicted"/>
<evidence type="ECO:0000313" key="1">
    <source>
        <dbReference type="EMBL" id="KAJ9655048.1"/>
    </source>
</evidence>
<name>A0ACC3A422_9EURO</name>